<dbReference type="EMBL" id="CM051401">
    <property type="protein sequence ID" value="KAJ4712200.1"/>
    <property type="molecule type" value="Genomic_DNA"/>
</dbReference>
<name>A0ACC1XPI0_MELAZ</name>
<comment type="caution">
    <text evidence="1">The sequence shown here is derived from an EMBL/GenBank/DDBJ whole genome shotgun (WGS) entry which is preliminary data.</text>
</comment>
<sequence length="649" mass="71472">MNIVGVLFLFSALLFPCHFSSSALCINSKVPFNLESLLRFCSYNGSSCCCYGSAKIVHLQQPFPELNVSNPACASLLKSVLCSTCGPFSADLLKRESVLSNVSVLRNSKFLDKSSPSQDKTSSEVCRKLWDICGDRSLDDAKLQFNGKPVSYYNIETQPPSGLCLEKIGTGAYLNLVPHPDGSNRVFLGNQQGKIWLANVPDEGSNGTLKIVESEPFLDITDGVAFDTSLGLMGMAFHPNFVNNGRFFLSFNCDKMKQPGCVGRCACNTDVNCDPADLGANNGVHPCQYHTVIAEYTVNDSTIKPSLEKCANSAEVRRILTMGLPFSGGHAGQILFGPADGYLYLMIADGSHREDPYNFAQNKKSFLGKILRIDVDHIPSARKINELGLWGNYSIPEDNPYTADKELEPEIWALGLKNPWRCSFDSERPSYFLCGDSGEDQYEEVDIIVKGGNYGWRVYEGPLLFHPSKSLGGSTYPSSINPIFPVMGYYHSEVDTNVGSASIAAGYFYRSTTDPCMYGRYLYSDLYAGGFWAGTENNENSGNFSSSKIPFKCAHNSPIQCNFVAGNSLPEIGYVFSFAEDNKKDIYILTSTGVYRVARPSRCNFTCAKERFRPPRPHSSSLKSRNIASSSRNTTFFLSLLLLVLHAVL</sequence>
<gene>
    <name evidence="1" type="ORF">OWV82_014488</name>
</gene>
<proteinExistence type="predicted"/>
<evidence type="ECO:0000313" key="1">
    <source>
        <dbReference type="EMBL" id="KAJ4712200.1"/>
    </source>
</evidence>
<keyword evidence="2" id="KW-1185">Reference proteome</keyword>
<reference evidence="1 2" key="1">
    <citation type="journal article" date="2023" name="Science">
        <title>Complex scaffold remodeling in plant triterpene biosynthesis.</title>
        <authorList>
            <person name="De La Pena R."/>
            <person name="Hodgson H."/>
            <person name="Liu J.C."/>
            <person name="Stephenson M.J."/>
            <person name="Martin A.C."/>
            <person name="Owen C."/>
            <person name="Harkess A."/>
            <person name="Leebens-Mack J."/>
            <person name="Jimenez L.E."/>
            <person name="Osbourn A."/>
            <person name="Sattely E.S."/>
        </authorList>
    </citation>
    <scope>NUCLEOTIDE SEQUENCE [LARGE SCALE GENOMIC DNA]</scope>
    <source>
        <strain evidence="2">cv. JPN11</strain>
        <tissue evidence="1">Leaf</tissue>
    </source>
</reference>
<dbReference type="Proteomes" id="UP001164539">
    <property type="component" value="Chromosome 8"/>
</dbReference>
<evidence type="ECO:0000313" key="2">
    <source>
        <dbReference type="Proteomes" id="UP001164539"/>
    </source>
</evidence>
<accession>A0ACC1XPI0</accession>
<organism evidence="1 2">
    <name type="scientific">Melia azedarach</name>
    <name type="common">Chinaberry tree</name>
    <dbReference type="NCBI Taxonomy" id="155640"/>
    <lineage>
        <taxon>Eukaryota</taxon>
        <taxon>Viridiplantae</taxon>
        <taxon>Streptophyta</taxon>
        <taxon>Embryophyta</taxon>
        <taxon>Tracheophyta</taxon>
        <taxon>Spermatophyta</taxon>
        <taxon>Magnoliopsida</taxon>
        <taxon>eudicotyledons</taxon>
        <taxon>Gunneridae</taxon>
        <taxon>Pentapetalae</taxon>
        <taxon>rosids</taxon>
        <taxon>malvids</taxon>
        <taxon>Sapindales</taxon>
        <taxon>Meliaceae</taxon>
        <taxon>Melia</taxon>
    </lineage>
</organism>
<protein>
    <submittedName>
        <fullName evidence="1">HIPL1 protein</fullName>
    </submittedName>
</protein>